<sequence length="390" mass="44270">MKKALKNIFILLAIFLAVNLISVYGIECSTNAQLKTQQQIDEFDNQCVKPLRPQINSLSQQILYLTNQVYLTSVQIQQTEQKIISTEKEIDVLGTRIEGLDQSLDYISKLLLNKIVQGYKQREVSLFSMLFDSENADDLLAKIKYVKTTRDNNQRLLIQVQETKSNFEEQKTLREEKKQELDNLIVQLGNQKADLDNQKIAQQRLLTETQNNEQIYQGLLSKARAELVAIQGIIAGAGTETQLREVKKGDVIASMISGASCNSSGTHLHFIIQEGSSVQNPFNYLKDVDHIDYTGGDPWNPSGSWDWPISPRIEFNQGYGETWAVRNTWVGNIYRFHNGIDVFGSSYNVYSVADGTLYRGSYNVGCTLSYTKLVHKDSNINTLYLHTYTQ</sequence>
<dbReference type="EMBL" id="MGAT01000006">
    <property type="protein sequence ID" value="OGK53081.1"/>
    <property type="molecule type" value="Genomic_DNA"/>
</dbReference>
<organism evidence="2 3">
    <name type="scientific">Candidatus Roizmanbacteria bacterium RIFCSPLOWO2_01_FULL_44_13</name>
    <dbReference type="NCBI Taxonomy" id="1802069"/>
    <lineage>
        <taxon>Bacteria</taxon>
        <taxon>Candidatus Roizmaniibacteriota</taxon>
    </lineage>
</organism>
<proteinExistence type="predicted"/>
<evidence type="ECO:0000313" key="2">
    <source>
        <dbReference type="EMBL" id="OGK53081.1"/>
    </source>
</evidence>
<keyword evidence="1" id="KW-0175">Coiled coil</keyword>
<evidence type="ECO:0000313" key="3">
    <source>
        <dbReference type="Proteomes" id="UP000178857"/>
    </source>
</evidence>
<comment type="caution">
    <text evidence="2">The sequence shown here is derived from an EMBL/GenBank/DDBJ whole genome shotgun (WGS) entry which is preliminary data.</text>
</comment>
<dbReference type="Gene3D" id="6.10.250.3150">
    <property type="match status" value="1"/>
</dbReference>
<protein>
    <recommendedName>
        <fullName evidence="4">Peptidase M23 domain-containing protein</fullName>
    </recommendedName>
</protein>
<evidence type="ECO:0000256" key="1">
    <source>
        <dbReference type="SAM" id="Coils"/>
    </source>
</evidence>
<dbReference type="Proteomes" id="UP000178857">
    <property type="component" value="Unassembled WGS sequence"/>
</dbReference>
<reference evidence="2 3" key="1">
    <citation type="journal article" date="2016" name="Nat. Commun.">
        <title>Thousands of microbial genomes shed light on interconnected biogeochemical processes in an aquifer system.</title>
        <authorList>
            <person name="Anantharaman K."/>
            <person name="Brown C.T."/>
            <person name="Hug L.A."/>
            <person name="Sharon I."/>
            <person name="Castelle C.J."/>
            <person name="Probst A.J."/>
            <person name="Thomas B.C."/>
            <person name="Singh A."/>
            <person name="Wilkins M.J."/>
            <person name="Karaoz U."/>
            <person name="Brodie E.L."/>
            <person name="Williams K.H."/>
            <person name="Hubbard S.S."/>
            <person name="Banfield J.F."/>
        </authorList>
    </citation>
    <scope>NUCLEOTIDE SEQUENCE [LARGE SCALE GENOMIC DNA]</scope>
</reference>
<dbReference type="AlphaFoldDB" id="A0A1F7JBV9"/>
<evidence type="ECO:0008006" key="4">
    <source>
        <dbReference type="Google" id="ProtNLM"/>
    </source>
</evidence>
<accession>A0A1F7JBV9</accession>
<gene>
    <name evidence="2" type="ORF">A2970_00440</name>
</gene>
<dbReference type="InterPro" id="IPR011055">
    <property type="entry name" value="Dup_hybrid_motif"/>
</dbReference>
<feature type="coiled-coil region" evidence="1">
    <location>
        <begin position="160"/>
        <end position="198"/>
    </location>
</feature>
<dbReference type="Gene3D" id="2.70.70.10">
    <property type="entry name" value="Glucose Permease (Domain IIA)"/>
    <property type="match status" value="2"/>
</dbReference>
<dbReference type="STRING" id="1802069.A2970_00440"/>
<name>A0A1F7JBV9_9BACT</name>